<comment type="caution">
    <text evidence="2">The sequence shown here is derived from an EMBL/GenBank/DDBJ whole genome shotgun (WGS) entry which is preliminary data.</text>
</comment>
<keyword evidence="3" id="KW-1185">Reference proteome</keyword>
<protein>
    <recommendedName>
        <fullName evidence="4">DUF4913 domain-containing protein</fullName>
    </recommendedName>
</protein>
<dbReference type="EMBL" id="BAABCN010000002">
    <property type="protein sequence ID" value="GAA3871454.1"/>
    <property type="molecule type" value="Genomic_DNA"/>
</dbReference>
<feature type="region of interest" description="Disordered" evidence="1">
    <location>
        <begin position="1"/>
        <end position="54"/>
    </location>
</feature>
<gene>
    <name evidence="2" type="ORF">GCM10022381_13180</name>
</gene>
<evidence type="ECO:0000313" key="2">
    <source>
        <dbReference type="EMBL" id="GAA3871454.1"/>
    </source>
</evidence>
<proteinExistence type="predicted"/>
<name>A0ABP7KAS6_9MICO</name>
<reference evidence="3" key="1">
    <citation type="journal article" date="2019" name="Int. J. Syst. Evol. Microbiol.">
        <title>The Global Catalogue of Microorganisms (GCM) 10K type strain sequencing project: providing services to taxonomists for standard genome sequencing and annotation.</title>
        <authorList>
            <consortium name="The Broad Institute Genomics Platform"/>
            <consortium name="The Broad Institute Genome Sequencing Center for Infectious Disease"/>
            <person name="Wu L."/>
            <person name="Ma J."/>
        </authorList>
    </citation>
    <scope>NUCLEOTIDE SEQUENCE [LARGE SCALE GENOMIC DNA]</scope>
    <source>
        <strain evidence="3">JCM 17021</strain>
    </source>
</reference>
<feature type="compositionally biased region" description="Acidic residues" evidence="1">
    <location>
        <begin position="30"/>
        <end position="45"/>
    </location>
</feature>
<sequence>MRNNDKTPPVDERTEATVGRVAEAPRADSPESDEPEPVILDDADAFGDQSLPEPPHPVNWNLLTATEAETEWLELNAWVNWLRRTYGLGANTIPPSWHRHPELVWELSALHLHWLSAYDPEQNGSAPLGWHRDFSDARQRLRDWVAACGARLDRDRPTRQTSWPGENPVLTVEDTAIADRDDDFVQFVFEDVAQRRAAEDAFYADLAAEAAAVS</sequence>
<evidence type="ECO:0000256" key="1">
    <source>
        <dbReference type="SAM" id="MobiDB-lite"/>
    </source>
</evidence>
<dbReference type="RefSeq" id="WP_345063669.1">
    <property type="nucleotide sequence ID" value="NZ_BAABCN010000002.1"/>
</dbReference>
<accession>A0ABP7KAS6</accession>
<evidence type="ECO:0000313" key="3">
    <source>
        <dbReference type="Proteomes" id="UP001501803"/>
    </source>
</evidence>
<feature type="compositionally biased region" description="Basic and acidic residues" evidence="1">
    <location>
        <begin position="1"/>
        <end position="15"/>
    </location>
</feature>
<dbReference type="Proteomes" id="UP001501803">
    <property type="component" value="Unassembled WGS sequence"/>
</dbReference>
<organism evidence="2 3">
    <name type="scientific">Leifsonia kafniensis</name>
    <dbReference type="NCBI Taxonomy" id="475957"/>
    <lineage>
        <taxon>Bacteria</taxon>
        <taxon>Bacillati</taxon>
        <taxon>Actinomycetota</taxon>
        <taxon>Actinomycetes</taxon>
        <taxon>Micrococcales</taxon>
        <taxon>Microbacteriaceae</taxon>
        <taxon>Leifsonia</taxon>
    </lineage>
</organism>
<evidence type="ECO:0008006" key="4">
    <source>
        <dbReference type="Google" id="ProtNLM"/>
    </source>
</evidence>